<dbReference type="PANTHER" id="PTHR46098:SF1">
    <property type="entry name" value="TRNA (CYTOSINE(38)-C(5))-METHYLTRANSFERASE"/>
    <property type="match status" value="1"/>
</dbReference>
<sequence>MTSIRALEFFSGIGGLHFGFNASGVNGRVLESFDMNQQANDTYRLSFGKSPVPRGIDRLMVKDIEKYNANCWLMSPPCQPYTRGGKLLDDQDNRAKPLLHLLDQLEKMKTPPQYLFLENVKNFETSRSRYRLVTLLQKMGYVLRECLLAPYNFGIPNDRLRYFLMARLRSSFDTATTSITQDSMDSKPEKFDPETEIIYTSWPLPAFVEDPRKTLQQHTFSIPELQKFMDENEKDGKDYLLSRQLILERPNFRFDILQPSSTRSACFTKAYGSHHVAGGGSLLQTQKMEQQEYDFSNSESIANLGLRFLTPTEVARIHVFPLDEKHGSPNPFESTSTADNVESGSAELSLGDSLTTVRPFNPRLSQGPEGPFLRFPDSMKVLHRYKLLGNSLNVWVVAELLRGVLFADHPGTPRPEYQSADGDGESNTEKSVTGSSNNAESSNGGKHDIATSEEVVSDKIQEDPQENQPTREAKRARVD</sequence>
<comment type="similarity">
    <text evidence="4">Belongs to the class I-like SAM-binding methyltransferase superfamily. C5-methyltransferase family.</text>
</comment>
<dbReference type="SUPFAM" id="SSF53335">
    <property type="entry name" value="S-adenosyl-L-methionine-dependent methyltransferases"/>
    <property type="match status" value="1"/>
</dbReference>
<evidence type="ECO:0000256" key="5">
    <source>
        <dbReference type="SAM" id="MobiDB-lite"/>
    </source>
</evidence>
<evidence type="ECO:0000256" key="3">
    <source>
        <dbReference type="ARBA" id="ARBA00022691"/>
    </source>
</evidence>
<dbReference type="PROSITE" id="PS51679">
    <property type="entry name" value="SAM_MT_C5"/>
    <property type="match status" value="1"/>
</dbReference>
<dbReference type="InterPro" id="IPR050750">
    <property type="entry name" value="C5-MTase"/>
</dbReference>
<keyword evidence="3 4" id="KW-0949">S-adenosyl-L-methionine</keyword>
<reference evidence="6" key="1">
    <citation type="journal article" date="2020" name="Fungal Divers.">
        <title>Resolving the Mortierellaceae phylogeny through synthesis of multi-gene phylogenetics and phylogenomics.</title>
        <authorList>
            <person name="Vandepol N."/>
            <person name="Liber J."/>
            <person name="Desiro A."/>
            <person name="Na H."/>
            <person name="Kennedy M."/>
            <person name="Barry K."/>
            <person name="Grigoriev I.V."/>
            <person name="Miller A.N."/>
            <person name="O'Donnell K."/>
            <person name="Stajich J.E."/>
            <person name="Bonito G."/>
        </authorList>
    </citation>
    <scope>NUCLEOTIDE SEQUENCE</scope>
    <source>
        <strain evidence="6">NRRL 6426</strain>
    </source>
</reference>
<evidence type="ECO:0000313" key="7">
    <source>
        <dbReference type="Proteomes" id="UP000748756"/>
    </source>
</evidence>
<dbReference type="AlphaFoldDB" id="A0A9P5VBK8"/>
<feature type="region of interest" description="Disordered" evidence="5">
    <location>
        <begin position="408"/>
        <end position="479"/>
    </location>
</feature>
<dbReference type="PRINTS" id="PR00105">
    <property type="entry name" value="C5METTRFRASE"/>
</dbReference>
<name>A0A9P5VBK8_9FUNG</name>
<keyword evidence="7" id="KW-1185">Reference proteome</keyword>
<feature type="active site" evidence="4">
    <location>
        <position position="78"/>
    </location>
</feature>
<dbReference type="EMBL" id="JAAAUQ010000365">
    <property type="protein sequence ID" value="KAF9150956.1"/>
    <property type="molecule type" value="Genomic_DNA"/>
</dbReference>
<gene>
    <name evidence="6" type="primary">TRDMT1_2</name>
    <name evidence="6" type="ORF">BG015_007217</name>
</gene>
<accession>A0A9P5VBK8</accession>
<feature type="compositionally biased region" description="Low complexity" evidence="5">
    <location>
        <begin position="434"/>
        <end position="444"/>
    </location>
</feature>
<evidence type="ECO:0000256" key="4">
    <source>
        <dbReference type="PROSITE-ProRule" id="PRU01016"/>
    </source>
</evidence>
<dbReference type="GO" id="GO:0008168">
    <property type="term" value="F:methyltransferase activity"/>
    <property type="evidence" value="ECO:0007669"/>
    <property type="project" value="UniProtKB-KW"/>
</dbReference>
<comment type="caution">
    <text evidence="6">The sequence shown here is derived from an EMBL/GenBank/DDBJ whole genome shotgun (WGS) entry which is preliminary data.</text>
</comment>
<protein>
    <submittedName>
        <fullName evidence="6">tRNA (Cytosine-5-)-methyltransferase</fullName>
    </submittedName>
</protein>
<evidence type="ECO:0000313" key="6">
    <source>
        <dbReference type="EMBL" id="KAF9150956.1"/>
    </source>
</evidence>
<keyword evidence="1 4" id="KW-0489">Methyltransferase</keyword>
<feature type="compositionally biased region" description="Basic and acidic residues" evidence="5">
    <location>
        <begin position="445"/>
        <end position="462"/>
    </location>
</feature>
<organism evidence="6 7">
    <name type="scientific">Linnemannia schmuckeri</name>
    <dbReference type="NCBI Taxonomy" id="64567"/>
    <lineage>
        <taxon>Eukaryota</taxon>
        <taxon>Fungi</taxon>
        <taxon>Fungi incertae sedis</taxon>
        <taxon>Mucoromycota</taxon>
        <taxon>Mortierellomycotina</taxon>
        <taxon>Mortierellomycetes</taxon>
        <taxon>Mortierellales</taxon>
        <taxon>Mortierellaceae</taxon>
        <taxon>Linnemannia</taxon>
    </lineage>
</organism>
<dbReference type="PANTHER" id="PTHR46098">
    <property type="entry name" value="TRNA (CYTOSINE(38)-C(5))-METHYLTRANSFERASE"/>
    <property type="match status" value="1"/>
</dbReference>
<feature type="compositionally biased region" description="Basic and acidic residues" evidence="5">
    <location>
        <begin position="469"/>
        <end position="479"/>
    </location>
</feature>
<dbReference type="GO" id="GO:0032259">
    <property type="term" value="P:methylation"/>
    <property type="evidence" value="ECO:0007669"/>
    <property type="project" value="UniProtKB-KW"/>
</dbReference>
<dbReference type="Gene3D" id="3.90.120.10">
    <property type="entry name" value="DNA Methylase, subunit A, domain 2"/>
    <property type="match status" value="1"/>
</dbReference>
<proteinExistence type="inferred from homology"/>
<dbReference type="Gene3D" id="3.40.50.150">
    <property type="entry name" value="Vaccinia Virus protein VP39"/>
    <property type="match status" value="1"/>
</dbReference>
<evidence type="ECO:0000256" key="1">
    <source>
        <dbReference type="ARBA" id="ARBA00022603"/>
    </source>
</evidence>
<keyword evidence="2 4" id="KW-0808">Transferase</keyword>
<dbReference type="Proteomes" id="UP000748756">
    <property type="component" value="Unassembled WGS sequence"/>
</dbReference>
<dbReference type="Pfam" id="PF00145">
    <property type="entry name" value="DNA_methylase"/>
    <property type="match status" value="1"/>
</dbReference>
<dbReference type="InterPro" id="IPR001525">
    <property type="entry name" value="C5_MeTfrase"/>
</dbReference>
<dbReference type="GO" id="GO:0005634">
    <property type="term" value="C:nucleus"/>
    <property type="evidence" value="ECO:0007669"/>
    <property type="project" value="TreeGrafter"/>
</dbReference>
<dbReference type="OrthoDB" id="414133at2759"/>
<evidence type="ECO:0000256" key="2">
    <source>
        <dbReference type="ARBA" id="ARBA00022679"/>
    </source>
</evidence>
<dbReference type="InterPro" id="IPR029063">
    <property type="entry name" value="SAM-dependent_MTases_sf"/>
</dbReference>